<reference evidence="5" key="1">
    <citation type="journal article" date="2014" name="Int. J. Syst. Evol. Microbiol.">
        <title>Complete genome sequence of Corynebacterium casei LMG S-19264T (=DSM 44701T), isolated from a smear-ripened cheese.</title>
        <authorList>
            <consortium name="US DOE Joint Genome Institute (JGI-PGF)"/>
            <person name="Walter F."/>
            <person name="Albersmeier A."/>
            <person name="Kalinowski J."/>
            <person name="Ruckert C."/>
        </authorList>
    </citation>
    <scope>NUCLEOTIDE SEQUENCE</scope>
    <source>
        <strain evidence="5">KCTC 12711</strain>
    </source>
</reference>
<dbReference type="InterPro" id="IPR001537">
    <property type="entry name" value="SpoU_MeTrfase"/>
</dbReference>
<organism evidence="5 6">
    <name type="scientific">Arenicella chitinivorans</name>
    <dbReference type="NCBI Taxonomy" id="1329800"/>
    <lineage>
        <taxon>Bacteria</taxon>
        <taxon>Pseudomonadati</taxon>
        <taxon>Pseudomonadota</taxon>
        <taxon>Gammaproteobacteria</taxon>
        <taxon>Arenicellales</taxon>
        <taxon>Arenicellaceae</taxon>
        <taxon>Arenicella</taxon>
    </lineage>
</organism>
<gene>
    <name evidence="5" type="primary">rlmB</name>
    <name evidence="5" type="ORF">GCM10008090_34400</name>
</gene>
<evidence type="ECO:0000256" key="3">
    <source>
        <dbReference type="ARBA" id="ARBA00022679"/>
    </source>
</evidence>
<sequence length="252" mass="26933">MSQQQSWVIGHHAVSAVLRVNPERAIELWVVINPSNQVQADILTQASTIGLSIHPVDRATLDRRCGSPQHQGVALLARPRAVGGDKDLRHFIEQQPAAKPALLLILDHVQDPHNFGACLRTADAAGVDAVVVAKDNASPITSVVQKVASGAAETMPIFRVPNLARSMDMLKRAGLWMIGTSDKADHDLYQQDLTGAIAIVMGAEGKGLRKLTAEKCDCLVSLPMAGSVVSSLNVSVATGVCLYEAVRQRCQV</sequence>
<reference evidence="5" key="2">
    <citation type="submission" date="2020-09" db="EMBL/GenBank/DDBJ databases">
        <authorList>
            <person name="Sun Q."/>
            <person name="Kim S."/>
        </authorList>
    </citation>
    <scope>NUCLEOTIDE SEQUENCE</scope>
    <source>
        <strain evidence="5">KCTC 12711</strain>
    </source>
</reference>
<dbReference type="GO" id="GO:0006396">
    <property type="term" value="P:RNA processing"/>
    <property type="evidence" value="ECO:0007669"/>
    <property type="project" value="InterPro"/>
</dbReference>
<comment type="caution">
    <text evidence="5">The sequence shown here is derived from an EMBL/GenBank/DDBJ whole genome shotgun (WGS) entry which is preliminary data.</text>
</comment>
<dbReference type="NCBIfam" id="TIGR00186">
    <property type="entry name" value="rRNA_methyl_3"/>
    <property type="match status" value="1"/>
</dbReference>
<dbReference type="Pfam" id="PF08032">
    <property type="entry name" value="SpoU_sub_bind"/>
    <property type="match status" value="1"/>
</dbReference>
<proteinExistence type="inferred from homology"/>
<dbReference type="AlphaFoldDB" id="A0A918VTF2"/>
<dbReference type="GO" id="GO:0008173">
    <property type="term" value="F:RNA methyltransferase activity"/>
    <property type="evidence" value="ECO:0007669"/>
    <property type="project" value="InterPro"/>
</dbReference>
<dbReference type="Gene3D" id="3.30.1330.30">
    <property type="match status" value="1"/>
</dbReference>
<evidence type="ECO:0000313" key="5">
    <source>
        <dbReference type="EMBL" id="GHA21598.1"/>
    </source>
</evidence>
<dbReference type="GO" id="GO:0003723">
    <property type="term" value="F:RNA binding"/>
    <property type="evidence" value="ECO:0007669"/>
    <property type="project" value="InterPro"/>
</dbReference>
<dbReference type="InterPro" id="IPR013123">
    <property type="entry name" value="SpoU_subst-bd"/>
</dbReference>
<dbReference type="InterPro" id="IPR029064">
    <property type="entry name" value="Ribosomal_eL30-like_sf"/>
</dbReference>
<name>A0A918VTF2_9GAMM</name>
<dbReference type="InterPro" id="IPR029026">
    <property type="entry name" value="tRNA_m1G_MTases_N"/>
</dbReference>
<keyword evidence="2" id="KW-0489">Methyltransferase</keyword>
<dbReference type="Proteomes" id="UP000614811">
    <property type="component" value="Unassembled WGS sequence"/>
</dbReference>
<dbReference type="SUPFAM" id="SSF55315">
    <property type="entry name" value="L30e-like"/>
    <property type="match status" value="1"/>
</dbReference>
<dbReference type="Gene3D" id="3.40.1280.10">
    <property type="match status" value="1"/>
</dbReference>
<dbReference type="SMART" id="SM00967">
    <property type="entry name" value="SpoU_sub_bind"/>
    <property type="match status" value="1"/>
</dbReference>
<dbReference type="Pfam" id="PF00588">
    <property type="entry name" value="SpoU_methylase"/>
    <property type="match status" value="1"/>
</dbReference>
<dbReference type="EMBL" id="BMXA01000010">
    <property type="protein sequence ID" value="GHA21598.1"/>
    <property type="molecule type" value="Genomic_DNA"/>
</dbReference>
<feature type="domain" description="RNA 2-O ribose methyltransferase substrate binding" evidence="4">
    <location>
        <begin position="7"/>
        <end position="83"/>
    </location>
</feature>
<protein>
    <submittedName>
        <fullName evidence="5">23S rRNA (Guanosine-2'-O-)-methyltransferase RlmB</fullName>
    </submittedName>
</protein>
<keyword evidence="6" id="KW-1185">Reference proteome</keyword>
<dbReference type="PANTHER" id="PTHR46429">
    <property type="entry name" value="23S RRNA (GUANOSINE-2'-O-)-METHYLTRANSFERASE RLMB"/>
    <property type="match status" value="1"/>
</dbReference>
<evidence type="ECO:0000259" key="4">
    <source>
        <dbReference type="SMART" id="SM00967"/>
    </source>
</evidence>
<evidence type="ECO:0000256" key="2">
    <source>
        <dbReference type="ARBA" id="ARBA00022603"/>
    </source>
</evidence>
<dbReference type="CDD" id="cd18103">
    <property type="entry name" value="SpoU-like_RlmB"/>
    <property type="match status" value="1"/>
</dbReference>
<dbReference type="RefSeq" id="WP_189402954.1">
    <property type="nucleotide sequence ID" value="NZ_BMXA01000010.1"/>
</dbReference>
<keyword evidence="3" id="KW-0808">Transferase</keyword>
<dbReference type="InterPro" id="IPR004441">
    <property type="entry name" value="rRNA_MeTrfase_TrmH"/>
</dbReference>
<dbReference type="GO" id="GO:0032259">
    <property type="term" value="P:methylation"/>
    <property type="evidence" value="ECO:0007669"/>
    <property type="project" value="UniProtKB-KW"/>
</dbReference>
<evidence type="ECO:0000313" key="6">
    <source>
        <dbReference type="Proteomes" id="UP000614811"/>
    </source>
</evidence>
<comment type="similarity">
    <text evidence="1">Belongs to the class IV-like SAM-binding methyltransferase superfamily. RNA methyltransferase TrmH family.</text>
</comment>
<dbReference type="GO" id="GO:0005829">
    <property type="term" value="C:cytosol"/>
    <property type="evidence" value="ECO:0007669"/>
    <property type="project" value="TreeGrafter"/>
</dbReference>
<dbReference type="FunFam" id="3.40.1280.10:FF:000008">
    <property type="entry name" value="Group 3 RNA methyltransferase TrmH"/>
    <property type="match status" value="1"/>
</dbReference>
<dbReference type="InterPro" id="IPR029028">
    <property type="entry name" value="Alpha/beta_knot_MTases"/>
</dbReference>
<dbReference type="PANTHER" id="PTHR46429:SF1">
    <property type="entry name" value="23S RRNA (GUANOSINE-2'-O-)-METHYLTRANSFERASE RLMB"/>
    <property type="match status" value="1"/>
</dbReference>
<evidence type="ECO:0000256" key="1">
    <source>
        <dbReference type="ARBA" id="ARBA00007228"/>
    </source>
</evidence>
<accession>A0A918VTF2</accession>
<dbReference type="SUPFAM" id="SSF75217">
    <property type="entry name" value="alpha/beta knot"/>
    <property type="match status" value="1"/>
</dbReference>